<keyword evidence="3" id="KW-0378">Hydrolase</keyword>
<gene>
    <name evidence="3" type="ORF">M427DRAFT_59022</name>
</gene>
<evidence type="ECO:0000256" key="1">
    <source>
        <dbReference type="SAM" id="MobiDB-lite"/>
    </source>
</evidence>
<dbReference type="EMBL" id="KQ965783">
    <property type="protein sequence ID" value="KXS12909.1"/>
    <property type="molecule type" value="Genomic_DNA"/>
</dbReference>
<dbReference type="Gene3D" id="3.60.15.10">
    <property type="entry name" value="Ribonuclease Z/Hydroxyacylglutathione hydrolase-like"/>
    <property type="match status" value="1"/>
</dbReference>
<dbReference type="OrthoDB" id="332863at2759"/>
<evidence type="ECO:0000313" key="3">
    <source>
        <dbReference type="EMBL" id="KXS12909.1"/>
    </source>
</evidence>
<dbReference type="Proteomes" id="UP000070544">
    <property type="component" value="Unassembled WGS sequence"/>
</dbReference>
<organism evidence="3 4">
    <name type="scientific">Gonapodya prolifera (strain JEL478)</name>
    <name type="common">Monoblepharis prolifera</name>
    <dbReference type="NCBI Taxonomy" id="1344416"/>
    <lineage>
        <taxon>Eukaryota</taxon>
        <taxon>Fungi</taxon>
        <taxon>Fungi incertae sedis</taxon>
        <taxon>Chytridiomycota</taxon>
        <taxon>Chytridiomycota incertae sedis</taxon>
        <taxon>Monoblepharidomycetes</taxon>
        <taxon>Monoblepharidales</taxon>
        <taxon>Gonapodyaceae</taxon>
        <taxon>Gonapodya</taxon>
    </lineage>
</organism>
<dbReference type="PANTHER" id="PTHR15032:SF4">
    <property type="entry name" value="N-ACYL-PHOSPHATIDYLETHANOLAMINE-HYDROLYZING PHOSPHOLIPASE D"/>
    <property type="match status" value="1"/>
</dbReference>
<keyword evidence="4" id="KW-1185">Reference proteome</keyword>
<dbReference type="GO" id="GO:0016787">
    <property type="term" value="F:hydrolase activity"/>
    <property type="evidence" value="ECO:0007669"/>
    <property type="project" value="UniProtKB-KW"/>
</dbReference>
<accession>A0A139A880</accession>
<dbReference type="InterPro" id="IPR036866">
    <property type="entry name" value="RibonucZ/Hydroxyglut_hydro"/>
</dbReference>
<sequence>MHSHNHSHLPPGVRKTFPADSDSNSSQKVPDHHKPGGGFRNPWPSFEAHGFGEAFSLFALGNDYDSRRAAPPPPEERVPVIKPSFADIASFHDRAKKGDAKVRATWLGHACLFVQVGGVNVLADPCCSERCSPVQWAGPARHRPLPCDLADLPQIDVVLISHNHYDHLDLPTIQRLAKLPIGSQTTYFVPLGNKRWFEKSAPNVKVVEGDWWDEWEFSKSTATGAQVGAAEEEKVTVACTPCQHFSSRSIWDRDATLWSSWVVKSPNASFFFGGDTGYRAVPRSWPDPYAELSKLPHCPAFKQIGDKYGPFDLAAVPIGAYSPRWFMSPIHCSPEDSVELHRDIRARKSVGMHWGTFTLTDEPYWEPPQRLKAALAAHGMPEDEFVVLDIGGAVEV</sequence>
<dbReference type="STRING" id="1344416.A0A139A880"/>
<dbReference type="OMA" id="RMAPMHW"/>
<dbReference type="InterPro" id="IPR001279">
    <property type="entry name" value="Metallo-B-lactamas"/>
</dbReference>
<feature type="region of interest" description="Disordered" evidence="1">
    <location>
        <begin position="1"/>
        <end position="43"/>
    </location>
</feature>
<proteinExistence type="predicted"/>
<reference evidence="3 4" key="1">
    <citation type="journal article" date="2015" name="Genome Biol. Evol.">
        <title>Phylogenomic analyses indicate that early fungi evolved digesting cell walls of algal ancestors of land plants.</title>
        <authorList>
            <person name="Chang Y."/>
            <person name="Wang S."/>
            <person name="Sekimoto S."/>
            <person name="Aerts A.L."/>
            <person name="Choi C."/>
            <person name="Clum A."/>
            <person name="LaButti K.M."/>
            <person name="Lindquist E.A."/>
            <person name="Yee Ngan C."/>
            <person name="Ohm R.A."/>
            <person name="Salamov A.A."/>
            <person name="Grigoriev I.V."/>
            <person name="Spatafora J.W."/>
            <person name="Berbee M.L."/>
        </authorList>
    </citation>
    <scope>NUCLEOTIDE SEQUENCE [LARGE SCALE GENOMIC DNA]</scope>
    <source>
        <strain evidence="3 4">JEL478</strain>
    </source>
</reference>
<evidence type="ECO:0000313" key="4">
    <source>
        <dbReference type="Proteomes" id="UP000070544"/>
    </source>
</evidence>
<dbReference type="GO" id="GO:0005737">
    <property type="term" value="C:cytoplasm"/>
    <property type="evidence" value="ECO:0007669"/>
    <property type="project" value="TreeGrafter"/>
</dbReference>
<protein>
    <submittedName>
        <fullName evidence="3">Metallo-hydrolase/oxidoreductase</fullName>
    </submittedName>
</protein>
<dbReference type="AlphaFoldDB" id="A0A139A880"/>
<feature type="domain" description="Metallo-beta-lactamase" evidence="2">
    <location>
        <begin position="120"/>
        <end position="354"/>
    </location>
</feature>
<name>A0A139A880_GONPJ</name>
<evidence type="ECO:0000259" key="2">
    <source>
        <dbReference type="Pfam" id="PF12706"/>
    </source>
</evidence>
<dbReference type="Pfam" id="PF12706">
    <property type="entry name" value="Lactamase_B_2"/>
    <property type="match status" value="1"/>
</dbReference>
<dbReference type="PANTHER" id="PTHR15032">
    <property type="entry name" value="N-ACYL-PHOSPHATIDYLETHANOLAMINE-HYDROLYZING PHOSPHOLIPASE D"/>
    <property type="match status" value="1"/>
</dbReference>
<dbReference type="SUPFAM" id="SSF56281">
    <property type="entry name" value="Metallo-hydrolase/oxidoreductase"/>
    <property type="match status" value="1"/>
</dbReference>